<feature type="domain" description="Knr4/Smi1-like" evidence="1">
    <location>
        <begin position="45"/>
        <end position="181"/>
    </location>
</feature>
<dbReference type="EMBL" id="QRGA01000018">
    <property type="protein sequence ID" value="RDU95656.1"/>
    <property type="molecule type" value="Genomic_DNA"/>
</dbReference>
<organism evidence="2 3">
    <name type="scientific">Trinickia dinghuensis</name>
    <dbReference type="NCBI Taxonomy" id="2291023"/>
    <lineage>
        <taxon>Bacteria</taxon>
        <taxon>Pseudomonadati</taxon>
        <taxon>Pseudomonadota</taxon>
        <taxon>Betaproteobacteria</taxon>
        <taxon>Burkholderiales</taxon>
        <taxon>Burkholderiaceae</taxon>
        <taxon>Trinickia</taxon>
    </lineage>
</organism>
<dbReference type="SMART" id="SM00860">
    <property type="entry name" value="SMI1_KNR4"/>
    <property type="match status" value="1"/>
</dbReference>
<sequence length="196" mass="21750">MTIEAKHSTEPESMQPHMKIAESWSCLNAWLQSMPDAIPGGLNAPASDDEIQILEGALGVKLPEDFITSLKTHGGQVDQDGVCFEGESLLDVKGILNEWTCWREIVVDGLFDGMTSDPDDGVKDDWFNLKWIPITKNGMGDCLCIDLDPAPGGTVGQVVRMLHDDDRRERVAASFEEWLCRMVMDITGLDVEEQQK</sequence>
<reference evidence="2 3" key="1">
    <citation type="submission" date="2018-08" db="EMBL/GenBank/DDBJ databases">
        <title>Paraburkholderia sp. DHOM06 isolated from forest soil.</title>
        <authorList>
            <person name="Gao Z.-H."/>
            <person name="Qiu L.-H."/>
        </authorList>
    </citation>
    <scope>NUCLEOTIDE SEQUENCE [LARGE SCALE GENOMIC DNA]</scope>
    <source>
        <strain evidence="2 3">DHOM06</strain>
    </source>
</reference>
<evidence type="ECO:0000313" key="3">
    <source>
        <dbReference type="Proteomes" id="UP000256838"/>
    </source>
</evidence>
<dbReference type="Gene3D" id="3.40.1580.10">
    <property type="entry name" value="SMI1/KNR4-like"/>
    <property type="match status" value="1"/>
</dbReference>
<dbReference type="InterPro" id="IPR018958">
    <property type="entry name" value="Knr4/Smi1-like_dom"/>
</dbReference>
<protein>
    <submittedName>
        <fullName evidence="2">SMI1/KNR4 family protein</fullName>
    </submittedName>
</protein>
<accession>A0A3D8JSK5</accession>
<comment type="caution">
    <text evidence="2">The sequence shown here is derived from an EMBL/GenBank/DDBJ whole genome shotgun (WGS) entry which is preliminary data.</text>
</comment>
<dbReference type="RefSeq" id="WP_115536764.1">
    <property type="nucleotide sequence ID" value="NZ_QRGA01000018.1"/>
</dbReference>
<evidence type="ECO:0000313" key="2">
    <source>
        <dbReference type="EMBL" id="RDU95656.1"/>
    </source>
</evidence>
<dbReference type="InterPro" id="IPR051873">
    <property type="entry name" value="KNR4/SMI1_regulator"/>
</dbReference>
<dbReference type="SUPFAM" id="SSF160631">
    <property type="entry name" value="SMI1/KNR4-like"/>
    <property type="match status" value="1"/>
</dbReference>
<proteinExistence type="predicted"/>
<dbReference type="PANTHER" id="PTHR47432">
    <property type="entry name" value="CELL WALL ASSEMBLY REGULATOR SMI1"/>
    <property type="match status" value="1"/>
</dbReference>
<keyword evidence="3" id="KW-1185">Reference proteome</keyword>
<dbReference type="PANTHER" id="PTHR47432:SF1">
    <property type="entry name" value="CELL WALL ASSEMBLY REGULATOR SMI1"/>
    <property type="match status" value="1"/>
</dbReference>
<evidence type="ECO:0000259" key="1">
    <source>
        <dbReference type="SMART" id="SM00860"/>
    </source>
</evidence>
<dbReference type="AlphaFoldDB" id="A0A3D8JSK5"/>
<name>A0A3D8JSK5_9BURK</name>
<dbReference type="Proteomes" id="UP000256838">
    <property type="component" value="Unassembled WGS sequence"/>
</dbReference>
<dbReference type="Pfam" id="PF09346">
    <property type="entry name" value="SMI1_KNR4"/>
    <property type="match status" value="1"/>
</dbReference>
<dbReference type="OrthoDB" id="9000310at2"/>
<gene>
    <name evidence="2" type="ORF">DWV00_27420</name>
</gene>
<dbReference type="InterPro" id="IPR037883">
    <property type="entry name" value="Knr4/Smi1-like_sf"/>
</dbReference>